<dbReference type="GO" id="GO:0046872">
    <property type="term" value="F:metal ion binding"/>
    <property type="evidence" value="ECO:0007669"/>
    <property type="project" value="UniProtKB-KW"/>
</dbReference>
<proteinExistence type="inferred from homology"/>
<dbReference type="EMBL" id="GBYB01002094">
    <property type="protein sequence ID" value="JAG71861.1"/>
    <property type="molecule type" value="Transcribed_RNA"/>
</dbReference>
<evidence type="ECO:0000256" key="8">
    <source>
        <dbReference type="SAM" id="MobiDB-lite"/>
    </source>
</evidence>
<protein>
    <submittedName>
        <fullName evidence="10">Harbi1_3 protein</fullName>
    </submittedName>
    <submittedName>
        <fullName evidence="12">Nuclease HARBI1</fullName>
    </submittedName>
</protein>
<organism evidence="10">
    <name type="scientific">Fopius arisanus</name>
    <dbReference type="NCBI Taxonomy" id="64838"/>
    <lineage>
        <taxon>Eukaryota</taxon>
        <taxon>Metazoa</taxon>
        <taxon>Ecdysozoa</taxon>
        <taxon>Arthropoda</taxon>
        <taxon>Hexapoda</taxon>
        <taxon>Insecta</taxon>
        <taxon>Pterygota</taxon>
        <taxon>Neoptera</taxon>
        <taxon>Endopterygota</taxon>
        <taxon>Hymenoptera</taxon>
        <taxon>Apocrita</taxon>
        <taxon>Ichneumonoidea</taxon>
        <taxon>Braconidae</taxon>
        <taxon>Opiinae</taxon>
        <taxon>Fopius</taxon>
    </lineage>
</organism>
<comment type="subcellular location">
    <subcellularLocation>
        <location evidence="2">Nucleus</location>
    </subcellularLocation>
</comment>
<keyword evidence="7" id="KW-0539">Nucleus</keyword>
<accession>A0A9R1TQM8</accession>
<evidence type="ECO:0000256" key="5">
    <source>
        <dbReference type="ARBA" id="ARBA00022723"/>
    </source>
</evidence>
<reference evidence="12" key="2">
    <citation type="submission" date="2025-04" db="UniProtKB">
        <authorList>
            <consortium name="RefSeq"/>
        </authorList>
    </citation>
    <scope>IDENTIFICATION</scope>
</reference>
<evidence type="ECO:0000313" key="11">
    <source>
        <dbReference type="Proteomes" id="UP000694866"/>
    </source>
</evidence>
<evidence type="ECO:0000256" key="7">
    <source>
        <dbReference type="ARBA" id="ARBA00023242"/>
    </source>
</evidence>
<dbReference type="Pfam" id="PF13359">
    <property type="entry name" value="DDE_Tnp_4"/>
    <property type="match status" value="1"/>
</dbReference>
<dbReference type="Proteomes" id="UP000694866">
    <property type="component" value="Unplaced"/>
</dbReference>
<dbReference type="InterPro" id="IPR045249">
    <property type="entry name" value="HARBI1-like"/>
</dbReference>
<dbReference type="RefSeq" id="XP_011313582.1">
    <property type="nucleotide sequence ID" value="XM_011315280.1"/>
</dbReference>
<comment type="similarity">
    <text evidence="3">Belongs to the HARBI1 family.</text>
</comment>
<evidence type="ECO:0000256" key="3">
    <source>
        <dbReference type="ARBA" id="ARBA00006958"/>
    </source>
</evidence>
<evidence type="ECO:0000256" key="4">
    <source>
        <dbReference type="ARBA" id="ARBA00022722"/>
    </source>
</evidence>
<keyword evidence="4" id="KW-0540">Nuclease</keyword>
<feature type="region of interest" description="Disordered" evidence="8">
    <location>
        <begin position="102"/>
        <end position="138"/>
    </location>
</feature>
<dbReference type="GO" id="GO:0004518">
    <property type="term" value="F:nuclease activity"/>
    <property type="evidence" value="ECO:0007669"/>
    <property type="project" value="UniProtKB-KW"/>
</dbReference>
<name>A0A0C9QFB8_9HYME</name>
<dbReference type="GO" id="GO:0005634">
    <property type="term" value="C:nucleus"/>
    <property type="evidence" value="ECO:0007669"/>
    <property type="project" value="UniProtKB-SubCell"/>
</dbReference>
<keyword evidence="6" id="KW-0378">Hydrolase</keyword>
<evidence type="ECO:0000256" key="1">
    <source>
        <dbReference type="ARBA" id="ARBA00001968"/>
    </source>
</evidence>
<dbReference type="AlphaFoldDB" id="A0A0C9QFB8"/>
<gene>
    <name evidence="10" type="primary">harbi1_3</name>
    <name evidence="12" type="synonym">LOC105273045</name>
    <name evidence="10" type="ORF">g.66149</name>
</gene>
<reference evidence="10" key="1">
    <citation type="submission" date="2015-01" db="EMBL/GenBank/DDBJ databases">
        <title>Transcriptome Assembly of Fopius arisanus.</title>
        <authorList>
            <person name="Geib S."/>
        </authorList>
    </citation>
    <scope>NUCLEOTIDE SEQUENCE</scope>
</reference>
<feature type="compositionally biased region" description="Acidic residues" evidence="8">
    <location>
        <begin position="102"/>
        <end position="119"/>
    </location>
</feature>
<evidence type="ECO:0000259" key="9">
    <source>
        <dbReference type="Pfam" id="PF13359"/>
    </source>
</evidence>
<comment type="cofactor">
    <cofactor evidence="1">
        <name>a divalent metal cation</name>
        <dbReference type="ChEBI" id="CHEBI:60240"/>
    </cofactor>
</comment>
<sequence>MQAFNAENRRPYLLLGDAGYPLSPYILTPIVDAAEGTPEYRYTRRHTHTRCAIERVFGMLKGRFRCLHKDRVLFYEPEKVVKFFKSCAILHNIMIDNGLQLDDEDFNESEDDDEEQPGDDEVHGPAARRERNQDLQRGRQLRQQIMNECFM</sequence>
<keyword evidence="11" id="KW-1185">Reference proteome</keyword>
<evidence type="ECO:0000256" key="2">
    <source>
        <dbReference type="ARBA" id="ARBA00004123"/>
    </source>
</evidence>
<dbReference type="GO" id="GO:0016787">
    <property type="term" value="F:hydrolase activity"/>
    <property type="evidence" value="ECO:0007669"/>
    <property type="project" value="UniProtKB-KW"/>
</dbReference>
<evidence type="ECO:0000313" key="12">
    <source>
        <dbReference type="RefSeq" id="XP_011313582.1"/>
    </source>
</evidence>
<keyword evidence="5" id="KW-0479">Metal-binding</keyword>
<evidence type="ECO:0000313" key="10">
    <source>
        <dbReference type="EMBL" id="JAG71861.1"/>
    </source>
</evidence>
<evidence type="ECO:0000256" key="6">
    <source>
        <dbReference type="ARBA" id="ARBA00022801"/>
    </source>
</evidence>
<dbReference type="KEGG" id="fas:105273045"/>
<feature type="compositionally biased region" description="Basic and acidic residues" evidence="8">
    <location>
        <begin position="120"/>
        <end position="137"/>
    </location>
</feature>
<accession>A0A0C9QFB8</accession>
<dbReference type="PANTHER" id="PTHR22930:SF250">
    <property type="entry name" value="NUCLEASE HARBI1-LIKE PROTEIN"/>
    <property type="match status" value="1"/>
</dbReference>
<dbReference type="PANTHER" id="PTHR22930">
    <property type="match status" value="1"/>
</dbReference>
<dbReference type="OrthoDB" id="7699131at2759"/>
<feature type="domain" description="DDE Tnp4" evidence="9">
    <location>
        <begin position="10"/>
        <end position="92"/>
    </location>
</feature>
<dbReference type="GeneID" id="105273045"/>
<dbReference type="InterPro" id="IPR027806">
    <property type="entry name" value="HARBI1_dom"/>
</dbReference>